<keyword evidence="4 11" id="KW-0138">CF(0)</keyword>
<dbReference type="Pfam" id="PF00119">
    <property type="entry name" value="ATP-synt_A"/>
    <property type="match status" value="1"/>
</dbReference>
<keyword evidence="10 11" id="KW-0066">ATP synthesis</keyword>
<organism evidence="13 14">
    <name type="scientific">Thalassoglobus polymorphus</name>
    <dbReference type="NCBI Taxonomy" id="2527994"/>
    <lineage>
        <taxon>Bacteria</taxon>
        <taxon>Pseudomonadati</taxon>
        <taxon>Planctomycetota</taxon>
        <taxon>Planctomycetia</taxon>
        <taxon>Planctomycetales</taxon>
        <taxon>Planctomycetaceae</taxon>
        <taxon>Thalassoglobus</taxon>
    </lineage>
</organism>
<keyword evidence="8 11" id="KW-0406">Ion transport</keyword>
<keyword evidence="9 11" id="KW-0472">Membrane</keyword>
<evidence type="ECO:0000256" key="1">
    <source>
        <dbReference type="ARBA" id="ARBA00004141"/>
    </source>
</evidence>
<dbReference type="InterPro" id="IPR035908">
    <property type="entry name" value="F0_ATP_A_sf"/>
</dbReference>
<protein>
    <recommendedName>
        <fullName evidence="11 12">ATP synthase subunit a</fullName>
    </recommendedName>
    <alternativeName>
        <fullName evidence="11">ATP synthase F0 sector subunit a</fullName>
    </alternativeName>
    <alternativeName>
        <fullName evidence="11">F-ATPase subunit 6</fullName>
    </alternativeName>
</protein>
<evidence type="ECO:0000256" key="3">
    <source>
        <dbReference type="ARBA" id="ARBA00022448"/>
    </source>
</evidence>
<evidence type="ECO:0000256" key="12">
    <source>
        <dbReference type="RuleBase" id="RU000483"/>
    </source>
</evidence>
<keyword evidence="7 11" id="KW-1133">Transmembrane helix</keyword>
<dbReference type="SUPFAM" id="SSF81336">
    <property type="entry name" value="F1F0 ATP synthase subunit A"/>
    <property type="match status" value="1"/>
</dbReference>
<dbReference type="InterPro" id="IPR045083">
    <property type="entry name" value="ATP_synth_F0_asu_bact/mt"/>
</dbReference>
<feature type="transmembrane region" description="Helical" evidence="11">
    <location>
        <begin position="228"/>
        <end position="247"/>
    </location>
</feature>
<dbReference type="OrthoDB" id="9809130at2"/>
<evidence type="ECO:0000256" key="11">
    <source>
        <dbReference type="HAMAP-Rule" id="MF_01393"/>
    </source>
</evidence>
<keyword evidence="11" id="KW-1003">Cell membrane</keyword>
<evidence type="ECO:0000256" key="4">
    <source>
        <dbReference type="ARBA" id="ARBA00022547"/>
    </source>
</evidence>
<dbReference type="HAMAP" id="MF_01393">
    <property type="entry name" value="ATP_synth_a_bact"/>
    <property type="match status" value="1"/>
</dbReference>
<gene>
    <name evidence="13" type="primary">atpB_2</name>
    <name evidence="11" type="synonym">atpB</name>
    <name evidence="13" type="ORF">Mal48_35900</name>
</gene>
<feature type="transmembrane region" description="Helical" evidence="11">
    <location>
        <begin position="38"/>
        <end position="57"/>
    </location>
</feature>
<dbReference type="EMBL" id="CP036267">
    <property type="protein sequence ID" value="QDT34330.1"/>
    <property type="molecule type" value="Genomic_DNA"/>
</dbReference>
<dbReference type="NCBIfam" id="TIGR01131">
    <property type="entry name" value="ATP_synt_6_or_A"/>
    <property type="match status" value="1"/>
</dbReference>
<evidence type="ECO:0000313" key="14">
    <source>
        <dbReference type="Proteomes" id="UP000315724"/>
    </source>
</evidence>
<keyword evidence="3 11" id="KW-0813">Transport</keyword>
<proteinExistence type="inferred from homology"/>
<feature type="transmembrane region" description="Helical" evidence="11">
    <location>
        <begin position="199"/>
        <end position="219"/>
    </location>
</feature>
<dbReference type="GO" id="GO:0046933">
    <property type="term" value="F:proton-transporting ATP synthase activity, rotational mechanism"/>
    <property type="evidence" value="ECO:0007669"/>
    <property type="project" value="UniProtKB-UniRule"/>
</dbReference>
<evidence type="ECO:0000256" key="5">
    <source>
        <dbReference type="ARBA" id="ARBA00022692"/>
    </source>
</evidence>
<dbReference type="KEGG" id="tpol:Mal48_35900"/>
<evidence type="ECO:0000256" key="9">
    <source>
        <dbReference type="ARBA" id="ARBA00023136"/>
    </source>
</evidence>
<evidence type="ECO:0000256" key="10">
    <source>
        <dbReference type="ARBA" id="ARBA00023310"/>
    </source>
</evidence>
<evidence type="ECO:0000313" key="13">
    <source>
        <dbReference type="EMBL" id="QDT34330.1"/>
    </source>
</evidence>
<feature type="transmembrane region" description="Helical" evidence="11">
    <location>
        <begin position="267"/>
        <end position="293"/>
    </location>
</feature>
<dbReference type="PANTHER" id="PTHR11410">
    <property type="entry name" value="ATP SYNTHASE SUBUNIT A"/>
    <property type="match status" value="1"/>
</dbReference>
<reference evidence="13 14" key="1">
    <citation type="submission" date="2019-02" db="EMBL/GenBank/DDBJ databases">
        <title>Deep-cultivation of Planctomycetes and their phenomic and genomic characterization uncovers novel biology.</title>
        <authorList>
            <person name="Wiegand S."/>
            <person name="Jogler M."/>
            <person name="Boedeker C."/>
            <person name="Pinto D."/>
            <person name="Vollmers J."/>
            <person name="Rivas-Marin E."/>
            <person name="Kohn T."/>
            <person name="Peeters S.H."/>
            <person name="Heuer A."/>
            <person name="Rast P."/>
            <person name="Oberbeckmann S."/>
            <person name="Bunk B."/>
            <person name="Jeske O."/>
            <person name="Meyerdierks A."/>
            <person name="Storesund J.E."/>
            <person name="Kallscheuer N."/>
            <person name="Luecker S."/>
            <person name="Lage O.M."/>
            <person name="Pohl T."/>
            <person name="Merkel B.J."/>
            <person name="Hornburger P."/>
            <person name="Mueller R.-W."/>
            <person name="Bruemmer F."/>
            <person name="Labrenz M."/>
            <person name="Spormann A.M."/>
            <person name="Op den Camp H."/>
            <person name="Overmann J."/>
            <person name="Amann R."/>
            <person name="Jetten M.S.M."/>
            <person name="Mascher T."/>
            <person name="Medema M.H."/>
            <person name="Devos D.P."/>
            <person name="Kaster A.-K."/>
            <person name="Ovreas L."/>
            <person name="Rohde M."/>
            <person name="Galperin M.Y."/>
            <person name="Jogler C."/>
        </authorList>
    </citation>
    <scope>NUCLEOTIDE SEQUENCE [LARGE SCALE GENOMIC DNA]</scope>
    <source>
        <strain evidence="13 14">Mal48</strain>
    </source>
</reference>
<dbReference type="CDD" id="cd00310">
    <property type="entry name" value="ATP-synt_Fo_a_6"/>
    <property type="match status" value="1"/>
</dbReference>
<comment type="similarity">
    <text evidence="2 11 12">Belongs to the ATPase A chain family.</text>
</comment>
<accession>A0A517QRS6</accession>
<evidence type="ECO:0000256" key="7">
    <source>
        <dbReference type="ARBA" id="ARBA00022989"/>
    </source>
</evidence>
<keyword evidence="5 11" id="KW-0812">Transmembrane</keyword>
<keyword evidence="6 11" id="KW-0375">Hydrogen ion transport</keyword>
<dbReference type="RefSeq" id="WP_145202103.1">
    <property type="nucleotide sequence ID" value="NZ_CP036267.1"/>
</dbReference>
<comment type="function">
    <text evidence="11 12">Key component of the proton channel; it plays a direct role in the translocation of protons across the membrane.</text>
</comment>
<dbReference type="GO" id="GO:0005886">
    <property type="term" value="C:plasma membrane"/>
    <property type="evidence" value="ECO:0007669"/>
    <property type="project" value="UniProtKB-SubCell"/>
</dbReference>
<name>A0A517QRS6_9PLAN</name>
<comment type="subcellular location">
    <subcellularLocation>
        <location evidence="11 12">Cell membrane</location>
        <topology evidence="11 12">Multi-pass membrane protein</topology>
    </subcellularLocation>
    <subcellularLocation>
        <location evidence="1">Membrane</location>
        <topology evidence="1">Multi-pass membrane protein</topology>
    </subcellularLocation>
</comment>
<evidence type="ECO:0000256" key="2">
    <source>
        <dbReference type="ARBA" id="ARBA00006810"/>
    </source>
</evidence>
<feature type="transmembrane region" description="Helical" evidence="11">
    <location>
        <begin position="160"/>
        <end position="179"/>
    </location>
</feature>
<keyword evidence="14" id="KW-1185">Reference proteome</keyword>
<dbReference type="InterPro" id="IPR000568">
    <property type="entry name" value="ATP_synth_F0_asu"/>
</dbReference>
<dbReference type="PRINTS" id="PR00123">
    <property type="entry name" value="ATPASEA"/>
</dbReference>
<feature type="transmembrane region" description="Helical" evidence="11">
    <location>
        <begin position="130"/>
        <end position="153"/>
    </location>
</feature>
<evidence type="ECO:0000256" key="8">
    <source>
        <dbReference type="ARBA" id="ARBA00023065"/>
    </source>
</evidence>
<dbReference type="Gene3D" id="1.20.120.220">
    <property type="entry name" value="ATP synthase, F0 complex, subunit A"/>
    <property type="match status" value="1"/>
</dbReference>
<dbReference type="Proteomes" id="UP000315724">
    <property type="component" value="Chromosome"/>
</dbReference>
<sequence>MLASHGTFHHVYDFNEFHLPFGIHIELPEIMGFQITKYMVLQVIAAVLVFLVFRGLASHAKSGNPVTGYFWNFWEMLVLRIRDDVVRPVIGDPHHHDEHEHAHDETATYITDSAGDRAHEGEVGHPADKYLPFLLSCFFFILFCNLLGAFPWFGAATANINVTGALAFTAFIATYFYGAQMHGPVGFWTHMVPAVNAPAPIKVLLVPMIFGIEAGGLFIKNGVLCIRLFANIMGGHTVMAVILGFIAQAAGGAQWFLVMPGSLAGQIGVGLLELLVAFIQAYVFTFLSTIFIAMSLHEH</sequence>
<dbReference type="PANTHER" id="PTHR11410:SF0">
    <property type="entry name" value="ATP SYNTHASE SUBUNIT A"/>
    <property type="match status" value="1"/>
</dbReference>
<dbReference type="GO" id="GO:0045259">
    <property type="term" value="C:proton-transporting ATP synthase complex"/>
    <property type="evidence" value="ECO:0007669"/>
    <property type="project" value="UniProtKB-KW"/>
</dbReference>
<evidence type="ECO:0000256" key="6">
    <source>
        <dbReference type="ARBA" id="ARBA00022781"/>
    </source>
</evidence>
<dbReference type="AlphaFoldDB" id="A0A517QRS6"/>